<dbReference type="PANTHER" id="PTHR34297">
    <property type="entry name" value="HYPOTHETICAL CYTOSOLIC PROTEIN-RELATED"/>
    <property type="match status" value="1"/>
</dbReference>
<reference evidence="2 3" key="1">
    <citation type="submission" date="2019-03" db="EMBL/GenBank/DDBJ databases">
        <title>Genomic Encyclopedia of Type Strains, Phase IV (KMG-IV): sequencing the most valuable type-strain genomes for metagenomic binning, comparative biology and taxonomic classification.</title>
        <authorList>
            <person name="Goeker M."/>
        </authorList>
    </citation>
    <scope>NUCLEOTIDE SEQUENCE [LARGE SCALE GENOMIC DNA]</scope>
    <source>
        <strain evidence="2 3">DSM 102940</strain>
    </source>
</reference>
<sequence length="129" mass="13667">MNNNVDVVEHGQIKIADEVVGVIAGLAATEVSGVAGMSGGIAGGIAEMLGRKNLSKGVKVEVGEKEAAVDLYVIVEYGAKIPDVAWKIQESVKKAIETMTGLNVVEVNIHVQGVNMEKEEKDENPLRVK</sequence>
<dbReference type="Pfam" id="PF03780">
    <property type="entry name" value="Asp23"/>
    <property type="match status" value="1"/>
</dbReference>
<evidence type="ECO:0000256" key="1">
    <source>
        <dbReference type="ARBA" id="ARBA00005721"/>
    </source>
</evidence>
<gene>
    <name evidence="2" type="ORF">EV214_103243</name>
</gene>
<dbReference type="EMBL" id="SLWV01000003">
    <property type="protein sequence ID" value="TCO79190.1"/>
    <property type="molecule type" value="Genomic_DNA"/>
</dbReference>
<organism evidence="2 3">
    <name type="scientific">Marinisporobacter balticus</name>
    <dbReference type="NCBI Taxonomy" id="2018667"/>
    <lineage>
        <taxon>Bacteria</taxon>
        <taxon>Bacillati</taxon>
        <taxon>Bacillota</taxon>
        <taxon>Clostridia</taxon>
        <taxon>Peptostreptococcales</taxon>
        <taxon>Thermotaleaceae</taxon>
        <taxon>Marinisporobacter</taxon>
    </lineage>
</organism>
<evidence type="ECO:0000313" key="2">
    <source>
        <dbReference type="EMBL" id="TCO79190.1"/>
    </source>
</evidence>
<dbReference type="Proteomes" id="UP000294919">
    <property type="component" value="Unassembled WGS sequence"/>
</dbReference>
<name>A0A4V2SCF7_9FIRM</name>
<comment type="similarity">
    <text evidence="1">Belongs to the asp23 family.</text>
</comment>
<proteinExistence type="inferred from homology"/>
<accession>A0A4V2SCF7</accession>
<dbReference type="PANTHER" id="PTHR34297:SF2">
    <property type="entry name" value="ASP23_GLS24 FAMILY ENVELOPE STRESS RESPONSE PROTEIN"/>
    <property type="match status" value="1"/>
</dbReference>
<keyword evidence="3" id="KW-1185">Reference proteome</keyword>
<evidence type="ECO:0000313" key="3">
    <source>
        <dbReference type="Proteomes" id="UP000294919"/>
    </source>
</evidence>
<comment type="caution">
    <text evidence="2">The sequence shown here is derived from an EMBL/GenBank/DDBJ whole genome shotgun (WGS) entry which is preliminary data.</text>
</comment>
<dbReference type="InterPro" id="IPR005531">
    <property type="entry name" value="Asp23"/>
</dbReference>
<protein>
    <submittedName>
        <fullName evidence="2">Putative alkaline shock family protein YloU</fullName>
    </submittedName>
</protein>
<dbReference type="AlphaFoldDB" id="A0A4V2SCF7"/>